<reference evidence="1" key="2">
    <citation type="submission" date="2015-07" db="EMBL/GenBank/DDBJ databases">
        <authorList>
            <person name="Noorani M."/>
        </authorList>
    </citation>
    <scope>NUCLEOTIDE SEQUENCE</scope>
    <source>
        <strain evidence="1">Yugu1</strain>
    </source>
</reference>
<dbReference type="AlphaFoldDB" id="A0A368S014"/>
<gene>
    <name evidence="1" type="ORF">SETIT_7G264900v2</name>
</gene>
<name>A0A368S014_SETIT</name>
<proteinExistence type="predicted"/>
<dbReference type="EMBL" id="CM003534">
    <property type="protein sequence ID" value="RCV35749.1"/>
    <property type="molecule type" value="Genomic_DNA"/>
</dbReference>
<accession>A0A368S014</accession>
<sequence>MGIKPPTVPFVFPDLCFLLRCSQGFIEGRKICRKDHRPFLNHQVTLFWSCLLLLYAIEFQVDTTPAVLCRIQNLCPC</sequence>
<reference evidence="1" key="1">
    <citation type="journal article" date="2012" name="Nat. Biotechnol.">
        <title>Reference genome sequence of the model plant Setaria.</title>
        <authorList>
            <person name="Bennetzen J.L."/>
            <person name="Schmutz J."/>
            <person name="Wang H."/>
            <person name="Percifield R."/>
            <person name="Hawkins J."/>
            <person name="Pontaroli A.C."/>
            <person name="Estep M."/>
            <person name="Feng L."/>
            <person name="Vaughn J.N."/>
            <person name="Grimwood J."/>
            <person name="Jenkins J."/>
            <person name="Barry K."/>
            <person name="Lindquist E."/>
            <person name="Hellsten U."/>
            <person name="Deshpande S."/>
            <person name="Wang X."/>
            <person name="Wu X."/>
            <person name="Mitros T."/>
            <person name="Triplett J."/>
            <person name="Yang X."/>
            <person name="Ye C.Y."/>
            <person name="Mauro-Herrera M."/>
            <person name="Wang L."/>
            <person name="Li P."/>
            <person name="Sharma M."/>
            <person name="Sharma R."/>
            <person name="Ronald P.C."/>
            <person name="Panaud O."/>
            <person name="Kellogg E.A."/>
            <person name="Brutnell T.P."/>
            <person name="Doust A.N."/>
            <person name="Tuskan G.A."/>
            <person name="Rokhsar D."/>
            <person name="Devos K.M."/>
        </authorList>
    </citation>
    <scope>NUCLEOTIDE SEQUENCE [LARGE SCALE GENOMIC DNA]</scope>
    <source>
        <strain evidence="1">Yugu1</strain>
    </source>
</reference>
<organism evidence="1">
    <name type="scientific">Setaria italica</name>
    <name type="common">Foxtail millet</name>
    <name type="synonym">Panicum italicum</name>
    <dbReference type="NCBI Taxonomy" id="4555"/>
    <lineage>
        <taxon>Eukaryota</taxon>
        <taxon>Viridiplantae</taxon>
        <taxon>Streptophyta</taxon>
        <taxon>Embryophyta</taxon>
        <taxon>Tracheophyta</taxon>
        <taxon>Spermatophyta</taxon>
        <taxon>Magnoliopsida</taxon>
        <taxon>Liliopsida</taxon>
        <taxon>Poales</taxon>
        <taxon>Poaceae</taxon>
        <taxon>PACMAD clade</taxon>
        <taxon>Panicoideae</taxon>
        <taxon>Panicodae</taxon>
        <taxon>Paniceae</taxon>
        <taxon>Cenchrinae</taxon>
        <taxon>Setaria</taxon>
    </lineage>
</organism>
<evidence type="ECO:0000313" key="1">
    <source>
        <dbReference type="EMBL" id="RCV35749.1"/>
    </source>
</evidence>
<protein>
    <submittedName>
        <fullName evidence="1">Uncharacterized protein</fullName>
    </submittedName>
</protein>